<dbReference type="AlphaFoldDB" id="A0A4R6Y5S0"/>
<comment type="caution">
    <text evidence="2">The sequence shown here is derived from an EMBL/GenBank/DDBJ whole genome shotgun (WGS) entry which is preliminary data.</text>
</comment>
<dbReference type="Proteomes" id="UP000294480">
    <property type="component" value="Unassembled WGS sequence"/>
</dbReference>
<dbReference type="EMBL" id="SNZE01000030">
    <property type="protein sequence ID" value="TDR28953.1"/>
    <property type="molecule type" value="Genomic_DNA"/>
</dbReference>
<name>A0A4R6Y5S0_9BURK</name>
<reference evidence="2 3" key="1">
    <citation type="submission" date="2019-03" db="EMBL/GenBank/DDBJ databases">
        <title>Genomic Encyclopedia of Type Strains, Phase IV (KMG-IV): sequencing the most valuable type-strain genomes for metagenomic binning, comparative biology and taxonomic classification.</title>
        <authorList>
            <person name="Goeker M."/>
        </authorList>
    </citation>
    <scope>NUCLEOTIDE SEQUENCE [LARGE SCALE GENOMIC DNA]</scope>
    <source>
        <strain evidence="2 3">DSM 102852</strain>
    </source>
</reference>
<evidence type="ECO:0000256" key="1">
    <source>
        <dbReference type="SAM" id="Phobius"/>
    </source>
</evidence>
<proteinExistence type="predicted"/>
<dbReference type="RefSeq" id="WP_133621446.1">
    <property type="nucleotide sequence ID" value="NZ_SNZE01000030.1"/>
</dbReference>
<organism evidence="2 3">
    <name type="scientific">Hydromonas duriensis</name>
    <dbReference type="NCBI Taxonomy" id="1527608"/>
    <lineage>
        <taxon>Bacteria</taxon>
        <taxon>Pseudomonadati</taxon>
        <taxon>Pseudomonadota</taxon>
        <taxon>Betaproteobacteria</taxon>
        <taxon>Burkholderiales</taxon>
        <taxon>Burkholderiaceae</taxon>
        <taxon>Hydromonas</taxon>
    </lineage>
</organism>
<gene>
    <name evidence="2" type="ORF">DFR44_13022</name>
</gene>
<keyword evidence="3" id="KW-1185">Reference proteome</keyword>
<protein>
    <submittedName>
        <fullName evidence="2">Uncharacterized protein</fullName>
    </submittedName>
</protein>
<keyword evidence="1" id="KW-0472">Membrane</keyword>
<keyword evidence="1" id="KW-0812">Transmembrane</keyword>
<feature type="transmembrane region" description="Helical" evidence="1">
    <location>
        <begin position="21"/>
        <end position="43"/>
    </location>
</feature>
<evidence type="ECO:0000313" key="3">
    <source>
        <dbReference type="Proteomes" id="UP000294480"/>
    </source>
</evidence>
<keyword evidence="1" id="KW-1133">Transmembrane helix</keyword>
<sequence length="64" mass="7219">MIKLTINQLIKSNLKLLVQILGYYATLYVFSVVLVTLVIPSAWFNRVLMSALGQIDAVLRLILI</sequence>
<accession>A0A4R6Y5S0</accession>
<evidence type="ECO:0000313" key="2">
    <source>
        <dbReference type="EMBL" id="TDR28953.1"/>
    </source>
</evidence>